<evidence type="ECO:0000256" key="11">
    <source>
        <dbReference type="ARBA" id="ARBA00022842"/>
    </source>
</evidence>
<keyword evidence="8" id="KW-0677">Repeat</keyword>
<dbReference type="InterPro" id="IPR033443">
    <property type="entry name" value="PROP1-like_PPR_dom"/>
</dbReference>
<dbReference type="Gene3D" id="1.25.40.10">
    <property type="entry name" value="Tetratricopeptide repeat domain"/>
    <property type="match status" value="1"/>
</dbReference>
<dbReference type="GO" id="GO:0008033">
    <property type="term" value="P:tRNA processing"/>
    <property type="evidence" value="ECO:0007669"/>
    <property type="project" value="UniProtKB-KW"/>
</dbReference>
<dbReference type="PANTHER" id="PTHR13547">
    <property type="match status" value="1"/>
</dbReference>
<feature type="domain" description="PRORP" evidence="14">
    <location>
        <begin position="236"/>
        <end position="464"/>
    </location>
</feature>
<comment type="cofactor">
    <cofactor evidence="2">
        <name>Mg(2+)</name>
        <dbReference type="ChEBI" id="CHEBI:18420"/>
    </cofactor>
</comment>
<evidence type="ECO:0000259" key="14">
    <source>
        <dbReference type="Pfam" id="PF16953"/>
    </source>
</evidence>
<feature type="repeat" description="PPR" evidence="12">
    <location>
        <begin position="106"/>
        <end position="140"/>
    </location>
</feature>
<accession>A0A0L0FUZ6</accession>
<organism evidence="16 17">
    <name type="scientific">Sphaeroforma arctica JP610</name>
    <dbReference type="NCBI Taxonomy" id="667725"/>
    <lineage>
        <taxon>Eukaryota</taxon>
        <taxon>Ichthyosporea</taxon>
        <taxon>Ichthyophonida</taxon>
        <taxon>Sphaeroforma</taxon>
    </lineage>
</organism>
<keyword evidence="7" id="KW-0479">Metal-binding</keyword>
<proteinExistence type="inferred from homology"/>
<evidence type="ECO:0000256" key="13">
    <source>
        <dbReference type="SAM" id="MobiDB-lite"/>
    </source>
</evidence>
<evidence type="ECO:0000256" key="12">
    <source>
        <dbReference type="PROSITE-ProRule" id="PRU00708"/>
    </source>
</evidence>
<dbReference type="eggNOG" id="ENOG502QRKG">
    <property type="taxonomic scope" value="Eukaryota"/>
</dbReference>
<dbReference type="RefSeq" id="XP_014153665.1">
    <property type="nucleotide sequence ID" value="XM_014298190.1"/>
</dbReference>
<feature type="region of interest" description="Disordered" evidence="13">
    <location>
        <begin position="571"/>
        <end position="597"/>
    </location>
</feature>
<feature type="region of interest" description="Disordered" evidence="13">
    <location>
        <begin position="1"/>
        <end position="28"/>
    </location>
</feature>
<evidence type="ECO:0000256" key="7">
    <source>
        <dbReference type="ARBA" id="ARBA00022723"/>
    </source>
</evidence>
<dbReference type="Proteomes" id="UP000054560">
    <property type="component" value="Unassembled WGS sequence"/>
</dbReference>
<evidence type="ECO:0000259" key="15">
    <source>
        <dbReference type="Pfam" id="PF17177"/>
    </source>
</evidence>
<dbReference type="InterPro" id="IPR011990">
    <property type="entry name" value="TPR-like_helical_dom_sf"/>
</dbReference>
<keyword evidence="10" id="KW-0862">Zinc</keyword>
<dbReference type="PROSITE" id="PS51375">
    <property type="entry name" value="PPR"/>
    <property type="match status" value="1"/>
</dbReference>
<evidence type="ECO:0000256" key="4">
    <source>
        <dbReference type="ARBA" id="ARBA00012179"/>
    </source>
</evidence>
<evidence type="ECO:0000313" key="16">
    <source>
        <dbReference type="EMBL" id="KNC79763.1"/>
    </source>
</evidence>
<comment type="catalytic activity">
    <reaction evidence="1">
        <text>Endonucleolytic cleavage of RNA, removing 5'-extranucleotides from tRNA precursor.</text>
        <dbReference type="EC" id="3.1.26.5"/>
    </reaction>
</comment>
<comment type="similarity">
    <text evidence="3">Belongs to the PPR family. P subfamily.</text>
</comment>
<dbReference type="Pfam" id="PF16953">
    <property type="entry name" value="PRORP"/>
    <property type="match status" value="1"/>
</dbReference>
<dbReference type="Gene3D" id="3.40.50.11980">
    <property type="match status" value="1"/>
</dbReference>
<dbReference type="InterPro" id="IPR002885">
    <property type="entry name" value="PPR_rpt"/>
</dbReference>
<name>A0A0L0FUZ6_9EUKA</name>
<evidence type="ECO:0000256" key="8">
    <source>
        <dbReference type="ARBA" id="ARBA00022737"/>
    </source>
</evidence>
<dbReference type="NCBIfam" id="TIGR00756">
    <property type="entry name" value="PPR"/>
    <property type="match status" value="1"/>
</dbReference>
<evidence type="ECO:0000256" key="3">
    <source>
        <dbReference type="ARBA" id="ARBA00007626"/>
    </source>
</evidence>
<feature type="compositionally biased region" description="Polar residues" evidence="13">
    <location>
        <begin position="588"/>
        <end position="597"/>
    </location>
</feature>
<keyword evidence="9" id="KW-0378">Hydrolase</keyword>
<keyword evidence="6" id="KW-0540">Nuclease</keyword>
<evidence type="ECO:0000256" key="6">
    <source>
        <dbReference type="ARBA" id="ARBA00022722"/>
    </source>
</evidence>
<sequence>MTENTGAQKRQATFIDSQGKKKKQKLSPEQAALRGRVVKCCKEQNLAEATEICEAFFDGKIEMESGYHNQLLYVLTGGSMVVPTDTRPQLALRLFKSMQDRGCTIKEASYTLLLRALCAARQIVEAEQVLETMRERSVHFKLRTHSALMRGYCEVGNKQRAYEVLSLIRNKFKVLAEVDYLPLLTLALKRDEIDEFDALVRELMEDEFSPSKETWGLMQKRYRDTHTWDTAVSVSPEGGCGACACVLRSVDPTPEDISTLMARMEGLVVKDADRARDWKLFTAWFEENKSRFDTVIDGANVGFWKKNGNGNVPTRIDYKQVQRLVSHLEQEGRRVLLILHHRHLLPDFIGENTDIGNVWKEKDMLYTCNSGNNDDWYWIYAALGLGPGGDFVSNDEMRDHNFNLSEHRAFKIWKERHAIKFDFIKREPLEPREMIIVKPTTYSFRMQINADMSWHLPSKKAVPVETDEEEGGDADVSQMETLWMCLRRKTGGNTGNKDNGLVGVAGTDSESEQNPAVANTEDVVNVEVAEKTVENTGDKDDGLVGVAGTDSEFGQNPAVANTEDVANVEVAESNKEGETIKKSESRQNIENIEVNQT</sequence>
<dbReference type="GO" id="GO:0046872">
    <property type="term" value="F:metal ion binding"/>
    <property type="evidence" value="ECO:0007669"/>
    <property type="project" value="UniProtKB-KW"/>
</dbReference>
<keyword evidence="5" id="KW-0819">tRNA processing</keyword>
<gene>
    <name evidence="16" type="ORF">SARC_07854</name>
</gene>
<feature type="domain" description="PROP1-like PPR" evidence="15">
    <location>
        <begin position="20"/>
        <end position="222"/>
    </location>
</feature>
<dbReference type="AlphaFoldDB" id="A0A0L0FUZ6"/>
<evidence type="ECO:0000256" key="2">
    <source>
        <dbReference type="ARBA" id="ARBA00001946"/>
    </source>
</evidence>
<dbReference type="InterPro" id="IPR031595">
    <property type="entry name" value="PRORP_C"/>
</dbReference>
<feature type="compositionally biased region" description="Polar residues" evidence="13">
    <location>
        <begin position="1"/>
        <end position="16"/>
    </location>
</feature>
<dbReference type="Pfam" id="PF17177">
    <property type="entry name" value="PPR_long"/>
    <property type="match status" value="1"/>
</dbReference>
<keyword evidence="11" id="KW-0460">Magnesium</keyword>
<protein>
    <recommendedName>
        <fullName evidence="4">ribonuclease P</fullName>
        <ecNumber evidence="4">3.1.26.5</ecNumber>
    </recommendedName>
</protein>
<dbReference type="GO" id="GO:0004526">
    <property type="term" value="F:ribonuclease P activity"/>
    <property type="evidence" value="ECO:0007669"/>
    <property type="project" value="UniProtKB-EC"/>
</dbReference>
<dbReference type="EC" id="3.1.26.5" evidence="4"/>
<keyword evidence="17" id="KW-1185">Reference proteome</keyword>
<evidence type="ECO:0000256" key="10">
    <source>
        <dbReference type="ARBA" id="ARBA00022833"/>
    </source>
</evidence>
<evidence type="ECO:0000256" key="9">
    <source>
        <dbReference type="ARBA" id="ARBA00022801"/>
    </source>
</evidence>
<evidence type="ECO:0000256" key="1">
    <source>
        <dbReference type="ARBA" id="ARBA00000928"/>
    </source>
</evidence>
<dbReference type="OrthoDB" id="46913at2759"/>
<reference evidence="16 17" key="1">
    <citation type="submission" date="2011-02" db="EMBL/GenBank/DDBJ databases">
        <title>The Genome Sequence of Sphaeroforma arctica JP610.</title>
        <authorList>
            <consortium name="The Broad Institute Genome Sequencing Platform"/>
            <person name="Russ C."/>
            <person name="Cuomo C."/>
            <person name="Young S.K."/>
            <person name="Zeng Q."/>
            <person name="Gargeya S."/>
            <person name="Alvarado L."/>
            <person name="Berlin A."/>
            <person name="Chapman S.B."/>
            <person name="Chen Z."/>
            <person name="Freedman E."/>
            <person name="Gellesch M."/>
            <person name="Goldberg J."/>
            <person name="Griggs A."/>
            <person name="Gujja S."/>
            <person name="Heilman E."/>
            <person name="Heiman D."/>
            <person name="Howarth C."/>
            <person name="Mehta T."/>
            <person name="Neiman D."/>
            <person name="Pearson M."/>
            <person name="Roberts A."/>
            <person name="Saif S."/>
            <person name="Shea T."/>
            <person name="Shenoy N."/>
            <person name="Sisk P."/>
            <person name="Stolte C."/>
            <person name="Sykes S."/>
            <person name="White J."/>
            <person name="Yandava C."/>
            <person name="Burger G."/>
            <person name="Gray M.W."/>
            <person name="Holland P.W.H."/>
            <person name="King N."/>
            <person name="Lang F.B.F."/>
            <person name="Roger A.J."/>
            <person name="Ruiz-Trillo I."/>
            <person name="Haas B."/>
            <person name="Nusbaum C."/>
            <person name="Birren B."/>
        </authorList>
    </citation>
    <scope>NUCLEOTIDE SEQUENCE [LARGE SCALE GENOMIC DNA]</scope>
    <source>
        <strain evidence="16 17">JP610</strain>
    </source>
</reference>
<dbReference type="STRING" id="667725.A0A0L0FUZ6"/>
<dbReference type="EMBL" id="KQ242249">
    <property type="protein sequence ID" value="KNC79763.1"/>
    <property type="molecule type" value="Genomic_DNA"/>
</dbReference>
<feature type="compositionally biased region" description="Basic and acidic residues" evidence="13">
    <location>
        <begin position="572"/>
        <end position="587"/>
    </location>
</feature>
<evidence type="ECO:0000256" key="5">
    <source>
        <dbReference type="ARBA" id="ARBA00022694"/>
    </source>
</evidence>
<dbReference type="GeneID" id="25908358"/>
<evidence type="ECO:0000313" key="17">
    <source>
        <dbReference type="Proteomes" id="UP000054560"/>
    </source>
</evidence>